<name>A0AAE0JDN2_9PEZI</name>
<reference evidence="3" key="2">
    <citation type="submission" date="2023-06" db="EMBL/GenBank/DDBJ databases">
        <authorList>
            <consortium name="Lawrence Berkeley National Laboratory"/>
            <person name="Haridas S."/>
            <person name="Hensen N."/>
            <person name="Bonometti L."/>
            <person name="Westerberg I."/>
            <person name="Brannstrom I.O."/>
            <person name="Guillou S."/>
            <person name="Cros-Aarteil S."/>
            <person name="Calhoun S."/>
            <person name="Kuo A."/>
            <person name="Mondo S."/>
            <person name="Pangilinan J."/>
            <person name="Riley R."/>
            <person name="Labutti K."/>
            <person name="Andreopoulos B."/>
            <person name="Lipzen A."/>
            <person name="Chen C."/>
            <person name="Yanf M."/>
            <person name="Daum C."/>
            <person name="Ng V."/>
            <person name="Clum A."/>
            <person name="Steindorff A."/>
            <person name="Ohm R."/>
            <person name="Martin F."/>
            <person name="Silar P."/>
            <person name="Natvig D."/>
            <person name="Lalanne C."/>
            <person name="Gautier V."/>
            <person name="Ament-Velasquez S.L."/>
            <person name="Kruys A."/>
            <person name="Hutchinson M.I."/>
            <person name="Powell A.J."/>
            <person name="Barry K."/>
            <person name="Miller A.N."/>
            <person name="Grigoriev I.V."/>
            <person name="Debuchy R."/>
            <person name="Gladieux P."/>
            <person name="Thoren M.H."/>
            <person name="Johannesson H."/>
        </authorList>
    </citation>
    <scope>NUCLEOTIDE SEQUENCE</scope>
    <source>
        <strain evidence="3">CBS 560.94</strain>
    </source>
</reference>
<dbReference type="EMBL" id="JAUEPP010000005">
    <property type="protein sequence ID" value="KAK3343247.1"/>
    <property type="molecule type" value="Genomic_DNA"/>
</dbReference>
<accession>A0AAE0JDN2</accession>
<evidence type="ECO:0000313" key="3">
    <source>
        <dbReference type="EMBL" id="KAK3343247.1"/>
    </source>
</evidence>
<dbReference type="Proteomes" id="UP001278500">
    <property type="component" value="Unassembled WGS sequence"/>
</dbReference>
<dbReference type="PANTHER" id="PTHR40781:SF1">
    <property type="match status" value="1"/>
</dbReference>
<sequence>MSQSFWHTVPSPEDAEPIQNLKLPPKLWHVQHGESQSINLKDGGFQARNPRLDIRTRDALRTEAGRHFIWYTRNWDSCFLSTFDNQNHANNWAMMEHKRYNTPLLVKPVLIYELDTSKLPPGTTILQSTALCLSLGIDHPWKEHEWIFHQQIPASCIIRQYYPWNDYERIFQSSLHLTGLAEALVGAEWLPPRNTNGPMPPSPARTEENQDDLDDLTGRMNGLELENDAGTSNGDTPSGSANEEDVDPNPIVDTPKDSDPVRQEGTDSRPSDDMPKTNDAATEDIDPTPTLDTSNVENAVEENVTDTQLSGGTVVADDSVQGEEVINLISRDDLSKANAGGPFQQKIIWTVDKKIVEAKSSFSVVVQFEVRAADEV</sequence>
<feature type="compositionally biased region" description="Polar residues" evidence="1">
    <location>
        <begin position="229"/>
        <end position="241"/>
    </location>
</feature>
<reference evidence="3" key="1">
    <citation type="journal article" date="2023" name="Mol. Phylogenet. Evol.">
        <title>Genome-scale phylogeny and comparative genomics of the fungal order Sordariales.</title>
        <authorList>
            <person name="Hensen N."/>
            <person name="Bonometti L."/>
            <person name="Westerberg I."/>
            <person name="Brannstrom I.O."/>
            <person name="Guillou S."/>
            <person name="Cros-Aarteil S."/>
            <person name="Calhoun S."/>
            <person name="Haridas S."/>
            <person name="Kuo A."/>
            <person name="Mondo S."/>
            <person name="Pangilinan J."/>
            <person name="Riley R."/>
            <person name="LaButti K."/>
            <person name="Andreopoulos B."/>
            <person name="Lipzen A."/>
            <person name="Chen C."/>
            <person name="Yan M."/>
            <person name="Daum C."/>
            <person name="Ng V."/>
            <person name="Clum A."/>
            <person name="Steindorff A."/>
            <person name="Ohm R.A."/>
            <person name="Martin F."/>
            <person name="Silar P."/>
            <person name="Natvig D.O."/>
            <person name="Lalanne C."/>
            <person name="Gautier V."/>
            <person name="Ament-Velasquez S.L."/>
            <person name="Kruys A."/>
            <person name="Hutchinson M.I."/>
            <person name="Powell A.J."/>
            <person name="Barry K."/>
            <person name="Miller A.N."/>
            <person name="Grigoriev I.V."/>
            <person name="Debuchy R."/>
            <person name="Gladieux P."/>
            <person name="Hiltunen Thoren M."/>
            <person name="Johannesson H."/>
        </authorList>
    </citation>
    <scope>NUCLEOTIDE SEQUENCE</scope>
    <source>
        <strain evidence="3">CBS 560.94</strain>
    </source>
</reference>
<proteinExistence type="predicted"/>
<organism evidence="3 4">
    <name type="scientific">Neurospora tetraspora</name>
    <dbReference type="NCBI Taxonomy" id="94610"/>
    <lineage>
        <taxon>Eukaryota</taxon>
        <taxon>Fungi</taxon>
        <taxon>Dikarya</taxon>
        <taxon>Ascomycota</taxon>
        <taxon>Pezizomycotina</taxon>
        <taxon>Sordariomycetes</taxon>
        <taxon>Sordariomycetidae</taxon>
        <taxon>Sordariales</taxon>
        <taxon>Sordariaceae</taxon>
        <taxon>Neurospora</taxon>
    </lineage>
</organism>
<feature type="domain" description="DUF7587" evidence="2">
    <location>
        <begin position="23"/>
        <end position="160"/>
    </location>
</feature>
<evidence type="ECO:0000256" key="1">
    <source>
        <dbReference type="SAM" id="MobiDB-lite"/>
    </source>
</evidence>
<evidence type="ECO:0000259" key="2">
    <source>
        <dbReference type="Pfam" id="PF24494"/>
    </source>
</evidence>
<dbReference type="Pfam" id="PF24494">
    <property type="entry name" value="DUF7587"/>
    <property type="match status" value="1"/>
</dbReference>
<dbReference type="InterPro" id="IPR056009">
    <property type="entry name" value="DUF7587"/>
</dbReference>
<feature type="compositionally biased region" description="Basic and acidic residues" evidence="1">
    <location>
        <begin position="254"/>
        <end position="276"/>
    </location>
</feature>
<comment type="caution">
    <text evidence="3">The sequence shown here is derived from an EMBL/GenBank/DDBJ whole genome shotgun (WGS) entry which is preliminary data.</text>
</comment>
<gene>
    <name evidence="3" type="ORF">B0H65DRAFT_244247</name>
</gene>
<dbReference type="AlphaFoldDB" id="A0AAE0JDN2"/>
<evidence type="ECO:0000313" key="4">
    <source>
        <dbReference type="Proteomes" id="UP001278500"/>
    </source>
</evidence>
<keyword evidence="4" id="KW-1185">Reference proteome</keyword>
<protein>
    <recommendedName>
        <fullName evidence="2">DUF7587 domain-containing protein</fullName>
    </recommendedName>
</protein>
<feature type="region of interest" description="Disordered" evidence="1">
    <location>
        <begin position="190"/>
        <end position="296"/>
    </location>
</feature>
<dbReference type="RefSeq" id="XP_062681040.1">
    <property type="nucleotide sequence ID" value="XM_062822362.1"/>
</dbReference>
<dbReference type="PANTHER" id="PTHR40781">
    <property type="match status" value="1"/>
</dbReference>
<dbReference type="GeneID" id="87859516"/>